<evidence type="ECO:0000259" key="7">
    <source>
        <dbReference type="Pfam" id="PF00535"/>
    </source>
</evidence>
<evidence type="ECO:0000256" key="1">
    <source>
        <dbReference type="ARBA" id="ARBA00001946"/>
    </source>
</evidence>
<dbReference type="HOGENOM" id="CLU_055604_0_0_10"/>
<comment type="cofactor">
    <cofactor evidence="1">
        <name>Mg(2+)</name>
        <dbReference type="ChEBI" id="CHEBI:18420"/>
    </cofactor>
</comment>
<keyword evidence="6" id="KW-0812">Transmembrane</keyword>
<evidence type="ECO:0000256" key="4">
    <source>
        <dbReference type="ARBA" id="ARBA00022679"/>
    </source>
</evidence>
<dbReference type="AlphaFoldDB" id="F0S8R4"/>
<dbReference type="SUPFAM" id="SSF53448">
    <property type="entry name" value="Nucleotide-diphospho-sugar transferases"/>
    <property type="match status" value="1"/>
</dbReference>
<dbReference type="Pfam" id="PF00535">
    <property type="entry name" value="Glycos_transf_2"/>
    <property type="match status" value="1"/>
</dbReference>
<proteinExistence type="inferred from homology"/>
<dbReference type="PANTHER" id="PTHR48090">
    <property type="entry name" value="UNDECAPRENYL-PHOSPHATE 4-DEOXY-4-FORMAMIDO-L-ARABINOSE TRANSFERASE-RELATED"/>
    <property type="match status" value="1"/>
</dbReference>
<dbReference type="eggNOG" id="COG1215">
    <property type="taxonomic scope" value="Bacteria"/>
</dbReference>
<reference evidence="8 9" key="1">
    <citation type="journal article" date="2011" name="Stand. Genomic Sci.">
        <title>Complete genome sequence of the gliding, heparinolytic Pedobacter saltans type strain (113).</title>
        <authorList>
            <person name="Liolios K."/>
            <person name="Sikorski J."/>
            <person name="Lu M."/>
            <person name="Nolan M."/>
            <person name="Lapidus A."/>
            <person name="Lucas S."/>
            <person name="Hammon N."/>
            <person name="Deshpande S."/>
            <person name="Cheng J.F."/>
            <person name="Tapia R."/>
            <person name="Han C."/>
            <person name="Goodwin L."/>
            <person name="Pitluck S."/>
            <person name="Huntemann M."/>
            <person name="Ivanova N."/>
            <person name="Pagani I."/>
            <person name="Mavromatis K."/>
            <person name="Ovchinikova G."/>
            <person name="Pati A."/>
            <person name="Chen A."/>
            <person name="Palaniappan K."/>
            <person name="Land M."/>
            <person name="Hauser L."/>
            <person name="Brambilla E.M."/>
            <person name="Kotsyurbenko O."/>
            <person name="Rohde M."/>
            <person name="Tindall B.J."/>
            <person name="Abt B."/>
            <person name="Goker M."/>
            <person name="Detter J.C."/>
            <person name="Woyke T."/>
            <person name="Bristow J."/>
            <person name="Eisen J.A."/>
            <person name="Markowitz V."/>
            <person name="Hugenholtz P."/>
            <person name="Klenk H.P."/>
            <person name="Kyrpides N.C."/>
        </authorList>
    </citation>
    <scope>NUCLEOTIDE SEQUENCE [LARGE SCALE GENOMIC DNA]</scope>
    <source>
        <strain evidence="9">ATCC 51119 / DSM 12145 / JCM 21818 / LMG 10337 / NBRC 100064 / NCIMB 13643</strain>
    </source>
</reference>
<keyword evidence="5" id="KW-0460">Magnesium</keyword>
<keyword evidence="6" id="KW-0472">Membrane</keyword>
<evidence type="ECO:0000313" key="8">
    <source>
        <dbReference type="EMBL" id="ADY52395.1"/>
    </source>
</evidence>
<feature type="transmembrane region" description="Helical" evidence="6">
    <location>
        <begin position="6"/>
        <end position="25"/>
    </location>
</feature>
<keyword evidence="6" id="KW-1133">Transmembrane helix</keyword>
<keyword evidence="4 8" id="KW-0808">Transferase</keyword>
<accession>F0S8R4</accession>
<comment type="similarity">
    <text evidence="2">Belongs to the glycosyltransferase 2 family.</text>
</comment>
<evidence type="ECO:0000256" key="5">
    <source>
        <dbReference type="ARBA" id="ARBA00022842"/>
    </source>
</evidence>
<dbReference type="Proteomes" id="UP000000310">
    <property type="component" value="Chromosome"/>
</dbReference>
<dbReference type="RefSeq" id="WP_013632883.1">
    <property type="nucleotide sequence ID" value="NC_015177.1"/>
</dbReference>
<dbReference type="STRING" id="762903.Pedsa_1840"/>
<dbReference type="InterPro" id="IPR001173">
    <property type="entry name" value="Glyco_trans_2-like"/>
</dbReference>
<dbReference type="PANTHER" id="PTHR48090:SF10">
    <property type="entry name" value="GLUCOSYL-3-PHOSPHOGLYCERATE SYNTHASE"/>
    <property type="match status" value="1"/>
</dbReference>
<name>F0S8R4_PSESL</name>
<evidence type="ECO:0000256" key="3">
    <source>
        <dbReference type="ARBA" id="ARBA00022676"/>
    </source>
</evidence>
<reference evidence="9" key="2">
    <citation type="submission" date="2011-02" db="EMBL/GenBank/DDBJ databases">
        <title>The complete genome of Pedobacter saltans DSM 12145.</title>
        <authorList>
            <consortium name="US DOE Joint Genome Institute (JGI-PGF)"/>
            <person name="Lucas S."/>
            <person name="Copeland A."/>
            <person name="Lapidus A."/>
            <person name="Bruce D."/>
            <person name="Goodwin L."/>
            <person name="Pitluck S."/>
            <person name="Kyrpides N."/>
            <person name="Mavromatis K."/>
            <person name="Pagani I."/>
            <person name="Ivanova N."/>
            <person name="Ovchinnikova G."/>
            <person name="Lu M."/>
            <person name="Detter J.C."/>
            <person name="Han C."/>
            <person name="Land M."/>
            <person name="Hauser L."/>
            <person name="Markowitz V."/>
            <person name="Cheng J.-F."/>
            <person name="Hugenholtz P."/>
            <person name="Woyke T."/>
            <person name="Wu D."/>
            <person name="Tindall B."/>
            <person name="Pomrenke H.G."/>
            <person name="Brambilla E."/>
            <person name="Klenk H.-P."/>
            <person name="Eisen J.A."/>
        </authorList>
    </citation>
    <scope>NUCLEOTIDE SEQUENCE [LARGE SCALE GENOMIC DNA]</scope>
    <source>
        <strain evidence="9">ATCC 51119 / DSM 12145 / JCM 21818 / LMG 10337 / NBRC 100064 / NCIMB 13643</strain>
    </source>
</reference>
<sequence>MEAYLEYSLLAFLLLFFLIQLYYLLIVQRKLNLYVPEQEKINHDFKVSVVICARNESKNLQENLPLIFQQRGIDFEVVVVNDCSFDNSEEVLRDFKAQYANLKVVTKEEHALYKTGKKFAMTLGIKAASNEILVFTDADCKPVSEEWLSTMCSSYRNPDTEIVLGYSPYEKKKGLLNWLIRYETFQTALNYFSFALNGMPYMGVGRNLSYKKSLFFKNKGFASHMHIPSGDDDLFVNQNASSYNTAIEIREQSHIYSAPKTTWKSYWIQKIRHFGAGTAYKKAHKFQLSLQGTSAIGFYIFLVVCLSFKIQWPYVLGIFFIRFLLQTLVYKKSLTILRCKDLVWSLLFLDLFYYLFLMFISFRRLFRKKVSWK</sequence>
<keyword evidence="3" id="KW-0328">Glycosyltransferase</keyword>
<feature type="transmembrane region" description="Helical" evidence="6">
    <location>
        <begin position="342"/>
        <end position="362"/>
    </location>
</feature>
<dbReference type="InterPro" id="IPR050256">
    <property type="entry name" value="Glycosyltransferase_2"/>
</dbReference>
<dbReference type="InterPro" id="IPR029044">
    <property type="entry name" value="Nucleotide-diphossugar_trans"/>
</dbReference>
<dbReference type="GO" id="GO:0016757">
    <property type="term" value="F:glycosyltransferase activity"/>
    <property type="evidence" value="ECO:0007669"/>
    <property type="project" value="UniProtKB-KW"/>
</dbReference>
<protein>
    <submittedName>
        <fullName evidence="8">Glycosyl transferase family 2</fullName>
    </submittedName>
</protein>
<feature type="domain" description="Glycosyltransferase 2-like" evidence="7">
    <location>
        <begin position="48"/>
        <end position="181"/>
    </location>
</feature>
<gene>
    <name evidence="8" type="ordered locus">Pedsa_1840</name>
</gene>
<evidence type="ECO:0000256" key="2">
    <source>
        <dbReference type="ARBA" id="ARBA00006739"/>
    </source>
</evidence>
<dbReference type="EMBL" id="CP002545">
    <property type="protein sequence ID" value="ADY52395.1"/>
    <property type="molecule type" value="Genomic_DNA"/>
</dbReference>
<dbReference type="Gene3D" id="3.90.550.10">
    <property type="entry name" value="Spore Coat Polysaccharide Biosynthesis Protein SpsA, Chain A"/>
    <property type="match status" value="1"/>
</dbReference>
<organism evidence="8 9">
    <name type="scientific">Pseudopedobacter saltans (strain ATCC 51119 / DSM 12145 / JCM 21818 / CCUG 39354 / LMG 10337 / NBRC 100064 / NCIMB 13643)</name>
    <name type="common">Pedobacter saltans</name>
    <dbReference type="NCBI Taxonomy" id="762903"/>
    <lineage>
        <taxon>Bacteria</taxon>
        <taxon>Pseudomonadati</taxon>
        <taxon>Bacteroidota</taxon>
        <taxon>Sphingobacteriia</taxon>
        <taxon>Sphingobacteriales</taxon>
        <taxon>Sphingobacteriaceae</taxon>
        <taxon>Pseudopedobacter</taxon>
    </lineage>
</organism>
<evidence type="ECO:0000256" key="6">
    <source>
        <dbReference type="SAM" id="Phobius"/>
    </source>
</evidence>
<dbReference type="KEGG" id="psn:Pedsa_1840"/>
<evidence type="ECO:0000313" key="9">
    <source>
        <dbReference type="Proteomes" id="UP000000310"/>
    </source>
</evidence>
<keyword evidence="9" id="KW-1185">Reference proteome</keyword>